<dbReference type="RefSeq" id="WP_091406606.1">
    <property type="nucleotide sequence ID" value="NZ_FOAB01000002.1"/>
</dbReference>
<dbReference type="AlphaFoldDB" id="A0A1H7K6F2"/>
<dbReference type="OrthoDB" id="9553854at2"/>
<name>A0A1H7K6F2_AQUAM</name>
<proteinExistence type="predicted"/>
<sequence length="216" mass="26232">MNYSKKYNYLDFREFLQYPYYLRVGRLNSAKTLLEYQLEIIDTYSKYIPLYPSVKCERLEFLYLCYRTVQAMDEKLFQDFINFNWRGIVWACWTSCITPYPKSYMIEQLEEIEDDLPYNKWLIETAVNILSGKSKDDKLYNYISKLKYFIGLMPRAEIPLRPLPSEKQLRNQEIFRNRLKTIYQTKGTNEAIIFFQKNKSSIYNVSYKEWLRNISK</sequence>
<keyword evidence="2" id="KW-1185">Reference proteome</keyword>
<gene>
    <name evidence="1" type="ORF">SAMN04487910_1196</name>
</gene>
<accession>A0A1H7K6F2</accession>
<reference evidence="1 2" key="1">
    <citation type="submission" date="2016-10" db="EMBL/GenBank/DDBJ databases">
        <authorList>
            <person name="de Groot N.N."/>
        </authorList>
    </citation>
    <scope>NUCLEOTIDE SEQUENCE [LARGE SCALE GENOMIC DNA]</scope>
    <source>
        <strain evidence="1 2">DSM 25232</strain>
    </source>
</reference>
<protein>
    <submittedName>
        <fullName evidence="1">Uncharacterized protein</fullName>
    </submittedName>
</protein>
<organism evidence="1 2">
    <name type="scientific">Aquimarina amphilecti</name>
    <dbReference type="NCBI Taxonomy" id="1038014"/>
    <lineage>
        <taxon>Bacteria</taxon>
        <taxon>Pseudomonadati</taxon>
        <taxon>Bacteroidota</taxon>
        <taxon>Flavobacteriia</taxon>
        <taxon>Flavobacteriales</taxon>
        <taxon>Flavobacteriaceae</taxon>
        <taxon>Aquimarina</taxon>
    </lineage>
</organism>
<dbReference type="STRING" id="1038014.SAMN04487910_1196"/>
<dbReference type="EMBL" id="FOAB01000002">
    <property type="protein sequence ID" value="SEK81517.1"/>
    <property type="molecule type" value="Genomic_DNA"/>
</dbReference>
<evidence type="ECO:0000313" key="2">
    <source>
        <dbReference type="Proteomes" id="UP000198521"/>
    </source>
</evidence>
<dbReference type="Proteomes" id="UP000198521">
    <property type="component" value="Unassembled WGS sequence"/>
</dbReference>
<evidence type="ECO:0000313" key="1">
    <source>
        <dbReference type="EMBL" id="SEK81517.1"/>
    </source>
</evidence>